<keyword evidence="2" id="KW-0812">Transmembrane</keyword>
<keyword evidence="2" id="KW-1133">Transmembrane helix</keyword>
<reference evidence="5" key="2">
    <citation type="submission" date="2025-09" db="UniProtKB">
        <authorList>
            <consortium name="Ensembl"/>
        </authorList>
    </citation>
    <scope>IDENTIFICATION</scope>
</reference>
<gene>
    <name evidence="5" type="primary">LOC116314977</name>
</gene>
<dbReference type="Ensembl" id="ENSOABT00000020693.2">
    <property type="protein sequence ID" value="ENSOABP00000020097.2"/>
    <property type="gene ID" value="ENSOABG00000009731.2"/>
</dbReference>
<sequence length="538" mass="59300">MESWSLIILVITPGVWSGDWSVTSENQCALKGTSVLINCKYDYPLGHFITSVSWFKKLYASGKWRLFPLDKLPLTPDHFKYLGNYRGDCSLKVNDVQYADEGAYYFRFTTKLNRWMSIKPTYLSVGELTTVIEPSTVTEGGRVGMTCMSGCPEPKDIVWFRDGQPVSNPVFQARSEDAGKYYCAVRGQESVRSAPVALNVQYAPREVTLSVSPWGDIRSGGTATLTCSSDANPPVAHSGYSLYKDGQLISSGQNYVIADILPSDRGWYYCQAWNNISWTGIDLINSTEVHLDIKYPPMNISISVDPQLFDEGSSVNLTCSSVANPAADSYTWYKMVDSDATSSMLQVGSGQLLSLPSVEDSHSGVYLCKVRNSLGEGNSTQVLLSMQRKENEGQSLPVLAGIGVSLLVTLVVALLLFRKKQKTSADKKRVFGSRLIRTRSRSSAAEDPPDTIYANIHPLPSSTPSVPPQVISTASQRSSHRDDTTSYEDEVTYSMVTIRPKDSSFPHHLNSNSLPQHSWSEARENNDSAIYASVVKSS</sequence>
<feature type="domain" description="Ig-like" evidence="4">
    <location>
        <begin position="120"/>
        <end position="199"/>
    </location>
</feature>
<dbReference type="InterPro" id="IPR036179">
    <property type="entry name" value="Ig-like_dom_sf"/>
</dbReference>
<feature type="chain" id="PRO_5044208723" description="Ig-like domain-containing protein" evidence="3">
    <location>
        <begin position="18"/>
        <end position="538"/>
    </location>
</feature>
<reference evidence="5" key="1">
    <citation type="submission" date="2025-08" db="UniProtKB">
        <authorList>
            <consortium name="Ensembl"/>
        </authorList>
    </citation>
    <scope>IDENTIFICATION</scope>
</reference>
<keyword evidence="3" id="KW-0732">Signal</keyword>
<dbReference type="KEGG" id="oau:116314977"/>
<dbReference type="SMART" id="SM00408">
    <property type="entry name" value="IGc2"/>
    <property type="match status" value="3"/>
</dbReference>
<dbReference type="GeneID" id="116314977"/>
<keyword evidence="6" id="KW-1185">Reference proteome</keyword>
<dbReference type="Gene3D" id="2.60.40.10">
    <property type="entry name" value="Immunoglobulins"/>
    <property type="match status" value="4"/>
</dbReference>
<dbReference type="AlphaFoldDB" id="A0A668T1C8"/>
<keyword evidence="2" id="KW-0472">Membrane</keyword>
<evidence type="ECO:0000313" key="5">
    <source>
        <dbReference type="Ensembl" id="ENSOABP00000020097.2"/>
    </source>
</evidence>
<dbReference type="PROSITE" id="PS50835">
    <property type="entry name" value="IG_LIKE"/>
    <property type="match status" value="3"/>
</dbReference>
<name>A0A668T1C8_OREAU</name>
<dbReference type="OMA" id="WYKRTEP"/>
<feature type="region of interest" description="Disordered" evidence="1">
    <location>
        <begin position="439"/>
        <end position="488"/>
    </location>
</feature>
<dbReference type="Pfam" id="PF13895">
    <property type="entry name" value="Ig_2"/>
    <property type="match status" value="1"/>
</dbReference>
<dbReference type="CDD" id="cd00096">
    <property type="entry name" value="Ig"/>
    <property type="match status" value="2"/>
</dbReference>
<evidence type="ECO:0000256" key="3">
    <source>
        <dbReference type="SAM" id="SignalP"/>
    </source>
</evidence>
<dbReference type="InterPro" id="IPR003598">
    <property type="entry name" value="Ig_sub2"/>
</dbReference>
<dbReference type="InterPro" id="IPR003599">
    <property type="entry name" value="Ig_sub"/>
</dbReference>
<feature type="domain" description="Ig-like" evidence="4">
    <location>
        <begin position="204"/>
        <end position="272"/>
    </location>
</feature>
<evidence type="ECO:0000256" key="2">
    <source>
        <dbReference type="SAM" id="Phobius"/>
    </source>
</evidence>
<dbReference type="SMART" id="SM00409">
    <property type="entry name" value="IG"/>
    <property type="match status" value="4"/>
</dbReference>
<dbReference type="PANTHER" id="PTHR46013:SF4">
    <property type="entry name" value="B-CELL RECEPTOR CD22-RELATED"/>
    <property type="match status" value="1"/>
</dbReference>
<organism evidence="5 6">
    <name type="scientific">Oreochromis aureus</name>
    <name type="common">Israeli tilapia</name>
    <name type="synonym">Chromis aureus</name>
    <dbReference type="NCBI Taxonomy" id="47969"/>
    <lineage>
        <taxon>Eukaryota</taxon>
        <taxon>Metazoa</taxon>
        <taxon>Chordata</taxon>
        <taxon>Craniata</taxon>
        <taxon>Vertebrata</taxon>
        <taxon>Euteleostomi</taxon>
        <taxon>Actinopterygii</taxon>
        <taxon>Neopterygii</taxon>
        <taxon>Teleostei</taxon>
        <taxon>Neoteleostei</taxon>
        <taxon>Acanthomorphata</taxon>
        <taxon>Ovalentaria</taxon>
        <taxon>Cichlomorphae</taxon>
        <taxon>Cichliformes</taxon>
        <taxon>Cichlidae</taxon>
        <taxon>African cichlids</taxon>
        <taxon>Pseudocrenilabrinae</taxon>
        <taxon>Oreochromini</taxon>
        <taxon>Oreochromis</taxon>
    </lineage>
</organism>
<dbReference type="RefSeq" id="XP_031588986.2">
    <property type="nucleotide sequence ID" value="XM_031733126.2"/>
</dbReference>
<feature type="region of interest" description="Disordered" evidence="1">
    <location>
        <begin position="502"/>
        <end position="525"/>
    </location>
</feature>
<dbReference type="Pfam" id="PF13927">
    <property type="entry name" value="Ig_3"/>
    <property type="match status" value="1"/>
</dbReference>
<dbReference type="InterPro" id="IPR007110">
    <property type="entry name" value="Ig-like_dom"/>
</dbReference>
<dbReference type="InterPro" id="IPR013783">
    <property type="entry name" value="Ig-like_fold"/>
</dbReference>
<feature type="compositionally biased region" description="Polar residues" evidence="1">
    <location>
        <begin position="509"/>
        <end position="519"/>
    </location>
</feature>
<evidence type="ECO:0000259" key="4">
    <source>
        <dbReference type="PROSITE" id="PS50835"/>
    </source>
</evidence>
<feature type="signal peptide" evidence="3">
    <location>
        <begin position="1"/>
        <end position="17"/>
    </location>
</feature>
<evidence type="ECO:0000313" key="6">
    <source>
        <dbReference type="Proteomes" id="UP000472276"/>
    </source>
</evidence>
<feature type="compositionally biased region" description="Polar residues" evidence="1">
    <location>
        <begin position="460"/>
        <end position="477"/>
    </location>
</feature>
<feature type="domain" description="Ig-like" evidence="4">
    <location>
        <begin position="296"/>
        <end position="385"/>
    </location>
</feature>
<dbReference type="SUPFAM" id="SSF48726">
    <property type="entry name" value="Immunoglobulin"/>
    <property type="match status" value="3"/>
</dbReference>
<dbReference type="PANTHER" id="PTHR46013">
    <property type="entry name" value="VASCULAR CELL ADHESION MOLECULE 1"/>
    <property type="match status" value="1"/>
</dbReference>
<feature type="transmembrane region" description="Helical" evidence="2">
    <location>
        <begin position="396"/>
        <end position="417"/>
    </location>
</feature>
<evidence type="ECO:0000256" key="1">
    <source>
        <dbReference type="SAM" id="MobiDB-lite"/>
    </source>
</evidence>
<proteinExistence type="predicted"/>
<dbReference type="Proteomes" id="UP000472276">
    <property type="component" value="Unassembled WGS sequence"/>
</dbReference>
<protein>
    <recommendedName>
        <fullName evidence="4">Ig-like domain-containing protein</fullName>
    </recommendedName>
</protein>
<accession>A0A668T1C8</accession>